<dbReference type="PATRIC" id="fig|1641812.3.peg.2914"/>
<dbReference type="Gene3D" id="3.90.120.10">
    <property type="entry name" value="DNA Methylase, subunit A, domain 2"/>
    <property type="match status" value="1"/>
</dbReference>
<accession>A0A0F6U4Y1</accession>
<evidence type="ECO:0000256" key="5">
    <source>
        <dbReference type="PROSITE-ProRule" id="PRU01016"/>
    </source>
</evidence>
<dbReference type="REBASE" id="110126">
    <property type="entry name" value="M.Mae2549ORF2816P"/>
</dbReference>
<dbReference type="PROSITE" id="PS51679">
    <property type="entry name" value="SAM_MT_C5"/>
    <property type="match status" value="1"/>
</dbReference>
<dbReference type="PANTHER" id="PTHR10629">
    <property type="entry name" value="CYTOSINE-SPECIFIC METHYLTRANSFERASE"/>
    <property type="match status" value="1"/>
</dbReference>
<dbReference type="EC" id="2.1.1.37" evidence="7"/>
<keyword evidence="2 5" id="KW-0808">Transferase</keyword>
<comment type="similarity">
    <text evidence="5 6">Belongs to the class I-like SAM-binding methyltransferase superfamily. C5-methyltransferase family.</text>
</comment>
<gene>
    <name evidence="8" type="ORF">MYAER_2816</name>
</gene>
<evidence type="ECO:0000313" key="8">
    <source>
        <dbReference type="EMBL" id="AKE65156.1"/>
    </source>
</evidence>
<dbReference type="GO" id="GO:0032259">
    <property type="term" value="P:methylation"/>
    <property type="evidence" value="ECO:0007669"/>
    <property type="project" value="UniProtKB-KW"/>
</dbReference>
<dbReference type="Proteomes" id="UP000034103">
    <property type="component" value="Chromosome"/>
</dbReference>
<proteinExistence type="inferred from homology"/>
<evidence type="ECO:0000256" key="6">
    <source>
        <dbReference type="RuleBase" id="RU000416"/>
    </source>
</evidence>
<dbReference type="GO" id="GO:0003677">
    <property type="term" value="F:DNA binding"/>
    <property type="evidence" value="ECO:0007669"/>
    <property type="project" value="TreeGrafter"/>
</dbReference>
<dbReference type="GO" id="GO:0009307">
    <property type="term" value="P:DNA restriction-modification system"/>
    <property type="evidence" value="ECO:0007669"/>
    <property type="project" value="UniProtKB-KW"/>
</dbReference>
<dbReference type="InterPro" id="IPR029063">
    <property type="entry name" value="SAM-dependent_MTases_sf"/>
</dbReference>
<evidence type="ECO:0000256" key="7">
    <source>
        <dbReference type="RuleBase" id="RU000417"/>
    </source>
</evidence>
<dbReference type="InterPro" id="IPR001525">
    <property type="entry name" value="C5_MeTfrase"/>
</dbReference>
<dbReference type="RefSeq" id="WP_066029916.1">
    <property type="nucleotide sequence ID" value="NZ_CP011304.1"/>
</dbReference>
<dbReference type="HOGENOM" id="CLU_006958_2_4_3"/>
<reference evidence="8 9" key="1">
    <citation type="journal article" date="2015" name="Genome Announc.">
        <title>Complete Genome Sequence of Microcystis aeruginosa NIES-2549, a Bloom-Forming Cyanobacterium from Lake Kasumigaura, Japan.</title>
        <authorList>
            <person name="Yamaguchi H."/>
            <person name="Suzuki S."/>
            <person name="Tanabe Y."/>
            <person name="Osana Y."/>
            <person name="Shimura Y."/>
            <person name="Ishida K."/>
            <person name="Kawachi M."/>
        </authorList>
    </citation>
    <scope>NUCLEOTIDE SEQUENCE [LARGE SCALE GENOMIC DNA]</scope>
    <source>
        <strain evidence="8 9">NIES-2549</strain>
    </source>
</reference>
<dbReference type="AlphaFoldDB" id="A0A0F6U4Y1"/>
<dbReference type="NCBIfam" id="TIGR00675">
    <property type="entry name" value="dcm"/>
    <property type="match status" value="1"/>
</dbReference>
<evidence type="ECO:0000313" key="9">
    <source>
        <dbReference type="Proteomes" id="UP000034103"/>
    </source>
</evidence>
<sequence length="437" mass="49484">MDVKQLKVIDLFAGAGGFGLGFKLAGYDLLCSLEFDQWACDTLRENDKQQVVVEKDIRDFQAPDEIKSVCSITPDLIIGGPPCQGFSIAGPAQKDPKDPRNSLFVDFARWVEYLQPTAFVMENVKGLLSRNNAAHERVIDIIQNTFENIGYSVELWVLNAANFGVPQTRERIFIVGNNLGIDKIGEPQINHNLDITGYPEQNEQLSSFPKGEFSLVPAITLWDAISDLPNLQASEGCEVQAYLHRPTNSYQEWARENSNVLFNHVAMNHSPRLVERFKHIGWGESSADVPPEHMPRTRNGNGNLSHQAYDQNNRRLHPYKPSHTIAASFYANFIHPFQHRNITAREGARLQSFPDWYRFMGKKTTPSHKLLKREGRLEDAHLCQYNQIGNAVPPLLARAIAIHLRKELFDVSTRFQSASKRSTSDEILGRREPSIPR</sequence>
<dbReference type="PRINTS" id="PR00105">
    <property type="entry name" value="C5METTRFRASE"/>
</dbReference>
<evidence type="ECO:0000256" key="4">
    <source>
        <dbReference type="ARBA" id="ARBA00022747"/>
    </source>
</evidence>
<keyword evidence="1 5" id="KW-0489">Methyltransferase</keyword>
<evidence type="ECO:0000256" key="1">
    <source>
        <dbReference type="ARBA" id="ARBA00022603"/>
    </source>
</evidence>
<protein>
    <recommendedName>
        <fullName evidence="7">Cytosine-specific methyltransferase</fullName>
        <ecNumber evidence="7">2.1.1.37</ecNumber>
    </recommendedName>
</protein>
<organism evidence="8 9">
    <name type="scientific">Microcystis aeruginosa NIES-2549</name>
    <dbReference type="NCBI Taxonomy" id="1641812"/>
    <lineage>
        <taxon>Bacteria</taxon>
        <taxon>Bacillati</taxon>
        <taxon>Cyanobacteriota</taxon>
        <taxon>Cyanophyceae</taxon>
        <taxon>Oscillatoriophycideae</taxon>
        <taxon>Chroococcales</taxon>
        <taxon>Microcystaceae</taxon>
        <taxon>Microcystis</taxon>
    </lineage>
</organism>
<name>A0A0F6U4Y1_MICAE</name>
<evidence type="ECO:0000256" key="3">
    <source>
        <dbReference type="ARBA" id="ARBA00022691"/>
    </source>
</evidence>
<dbReference type="PROSITE" id="PS00094">
    <property type="entry name" value="C5_MTASE_1"/>
    <property type="match status" value="1"/>
</dbReference>
<feature type="active site" evidence="5">
    <location>
        <position position="83"/>
    </location>
</feature>
<dbReference type="GO" id="GO:0003886">
    <property type="term" value="F:DNA (cytosine-5-)-methyltransferase activity"/>
    <property type="evidence" value="ECO:0007669"/>
    <property type="project" value="UniProtKB-EC"/>
</dbReference>
<dbReference type="EMBL" id="CP011304">
    <property type="protein sequence ID" value="AKE65156.1"/>
    <property type="molecule type" value="Genomic_DNA"/>
</dbReference>
<dbReference type="Gene3D" id="3.40.50.150">
    <property type="entry name" value="Vaccinia Virus protein VP39"/>
    <property type="match status" value="1"/>
</dbReference>
<keyword evidence="4" id="KW-0680">Restriction system</keyword>
<dbReference type="Pfam" id="PF00145">
    <property type="entry name" value="DNA_methylase"/>
    <property type="match status" value="1"/>
</dbReference>
<keyword evidence="3 5" id="KW-0949">S-adenosyl-L-methionine</keyword>
<comment type="catalytic activity">
    <reaction evidence="7">
        <text>a 2'-deoxycytidine in DNA + S-adenosyl-L-methionine = a 5-methyl-2'-deoxycytidine in DNA + S-adenosyl-L-homocysteine + H(+)</text>
        <dbReference type="Rhea" id="RHEA:13681"/>
        <dbReference type="Rhea" id="RHEA-COMP:11369"/>
        <dbReference type="Rhea" id="RHEA-COMP:11370"/>
        <dbReference type="ChEBI" id="CHEBI:15378"/>
        <dbReference type="ChEBI" id="CHEBI:57856"/>
        <dbReference type="ChEBI" id="CHEBI:59789"/>
        <dbReference type="ChEBI" id="CHEBI:85452"/>
        <dbReference type="ChEBI" id="CHEBI:85454"/>
        <dbReference type="EC" id="2.1.1.37"/>
    </reaction>
</comment>
<dbReference type="InterPro" id="IPR018117">
    <property type="entry name" value="C5_DNA_meth_AS"/>
</dbReference>
<evidence type="ECO:0000256" key="2">
    <source>
        <dbReference type="ARBA" id="ARBA00022679"/>
    </source>
</evidence>
<dbReference type="SUPFAM" id="SSF53335">
    <property type="entry name" value="S-adenosyl-L-methionine-dependent methyltransferases"/>
    <property type="match status" value="1"/>
</dbReference>
<dbReference type="GO" id="GO:0044027">
    <property type="term" value="P:negative regulation of gene expression via chromosomal CpG island methylation"/>
    <property type="evidence" value="ECO:0007669"/>
    <property type="project" value="TreeGrafter"/>
</dbReference>
<dbReference type="InterPro" id="IPR050390">
    <property type="entry name" value="C5-Methyltransferase"/>
</dbReference>
<dbReference type="PANTHER" id="PTHR10629:SF52">
    <property type="entry name" value="DNA (CYTOSINE-5)-METHYLTRANSFERASE 1"/>
    <property type="match status" value="1"/>
</dbReference>